<dbReference type="OrthoDB" id="158174at2"/>
<dbReference type="STRING" id="70996.SE18_19230"/>
<keyword evidence="2" id="KW-1185">Reference proteome</keyword>
<dbReference type="EMBL" id="LGKP01000029">
    <property type="protein sequence ID" value="KPL83346.1"/>
    <property type="molecule type" value="Genomic_DNA"/>
</dbReference>
<protein>
    <submittedName>
        <fullName evidence="1">Uncharacterized protein</fullName>
    </submittedName>
</protein>
<reference evidence="1 2" key="1">
    <citation type="submission" date="2015-07" db="EMBL/GenBank/DDBJ databases">
        <title>Whole genome sequence of Herpetosiphon geysericola DSM 7119.</title>
        <authorList>
            <person name="Hemp J."/>
            <person name="Ward L.M."/>
            <person name="Pace L.A."/>
            <person name="Fischer W.W."/>
        </authorList>
    </citation>
    <scope>NUCLEOTIDE SEQUENCE [LARGE SCALE GENOMIC DNA]</scope>
    <source>
        <strain evidence="1 2">DSM 7119</strain>
    </source>
</reference>
<evidence type="ECO:0000313" key="2">
    <source>
        <dbReference type="Proteomes" id="UP000050277"/>
    </source>
</evidence>
<proteinExistence type="predicted"/>
<evidence type="ECO:0000313" key="1">
    <source>
        <dbReference type="EMBL" id="KPL83346.1"/>
    </source>
</evidence>
<accession>A0A0N8GQC9</accession>
<organism evidence="1 2">
    <name type="scientific">Herpetosiphon geysericola</name>
    <dbReference type="NCBI Taxonomy" id="70996"/>
    <lineage>
        <taxon>Bacteria</taxon>
        <taxon>Bacillati</taxon>
        <taxon>Chloroflexota</taxon>
        <taxon>Chloroflexia</taxon>
        <taxon>Herpetosiphonales</taxon>
        <taxon>Herpetosiphonaceae</taxon>
        <taxon>Herpetosiphon</taxon>
    </lineage>
</organism>
<dbReference type="RefSeq" id="WP_054536085.1">
    <property type="nucleotide sequence ID" value="NZ_LGKP01000029.1"/>
</dbReference>
<gene>
    <name evidence="1" type="ORF">SE18_19230</name>
</gene>
<dbReference type="Proteomes" id="UP000050277">
    <property type="component" value="Unassembled WGS sequence"/>
</dbReference>
<name>A0A0N8GQC9_9CHLR</name>
<sequence length="158" mass="18348">MHEISLIQQKLATLLSQELWEGFDVAGILCLRIGAKRMVINRKQEEVEIGRYSLHISGAWRLWQHQRIIIGSSDWSQPDPAGIERSALHSFLSNFWPQSLFIRSMQINRIGDVKLHLSKGYCLELLISSTNKEYWRLIDDDTDEHFIVEAHDDEEDCA</sequence>
<comment type="caution">
    <text evidence="1">The sequence shown here is derived from an EMBL/GenBank/DDBJ whole genome shotgun (WGS) entry which is preliminary data.</text>
</comment>
<dbReference type="AlphaFoldDB" id="A0A0N8GQC9"/>